<dbReference type="Proteomes" id="UP000001542">
    <property type="component" value="Unassembled WGS sequence"/>
</dbReference>
<name>A2FIG8_TRIV3</name>
<gene>
    <name evidence="2" type="ORF">TVAG_270760</name>
</gene>
<dbReference type="VEuPathDB" id="TrichDB:TVAGG3_0014750"/>
<accession>A2FIG8</accession>
<dbReference type="VEuPathDB" id="TrichDB:TVAG_270760"/>
<keyword evidence="3" id="KW-1185">Reference proteome</keyword>
<evidence type="ECO:0000313" key="2">
    <source>
        <dbReference type="EMBL" id="EAX95285.1"/>
    </source>
</evidence>
<keyword evidence="1" id="KW-1133">Transmembrane helix</keyword>
<reference evidence="2" key="1">
    <citation type="submission" date="2006-10" db="EMBL/GenBank/DDBJ databases">
        <authorList>
            <person name="Amadeo P."/>
            <person name="Zhao Q."/>
            <person name="Wortman J."/>
            <person name="Fraser-Liggett C."/>
            <person name="Carlton J."/>
        </authorList>
    </citation>
    <scope>NUCLEOTIDE SEQUENCE</scope>
    <source>
        <strain evidence="2">G3</strain>
    </source>
</reference>
<dbReference type="KEGG" id="tva:4753030"/>
<dbReference type="RefSeq" id="XP_001308215.1">
    <property type="nucleotide sequence ID" value="XM_001308214.1"/>
</dbReference>
<evidence type="ECO:0000256" key="1">
    <source>
        <dbReference type="SAM" id="Phobius"/>
    </source>
</evidence>
<dbReference type="EMBL" id="DS113813">
    <property type="protein sequence ID" value="EAX95285.1"/>
    <property type="molecule type" value="Genomic_DNA"/>
</dbReference>
<reference evidence="2" key="2">
    <citation type="journal article" date="2007" name="Science">
        <title>Draft genome sequence of the sexually transmitted pathogen Trichomonas vaginalis.</title>
        <authorList>
            <person name="Carlton J.M."/>
            <person name="Hirt R.P."/>
            <person name="Silva J.C."/>
            <person name="Delcher A.L."/>
            <person name="Schatz M."/>
            <person name="Zhao Q."/>
            <person name="Wortman J.R."/>
            <person name="Bidwell S.L."/>
            <person name="Alsmark U.C.M."/>
            <person name="Besteiro S."/>
            <person name="Sicheritz-Ponten T."/>
            <person name="Noel C.J."/>
            <person name="Dacks J.B."/>
            <person name="Foster P.G."/>
            <person name="Simillion C."/>
            <person name="Van de Peer Y."/>
            <person name="Miranda-Saavedra D."/>
            <person name="Barton G.J."/>
            <person name="Westrop G.D."/>
            <person name="Mueller S."/>
            <person name="Dessi D."/>
            <person name="Fiori P.L."/>
            <person name="Ren Q."/>
            <person name="Paulsen I."/>
            <person name="Zhang H."/>
            <person name="Bastida-Corcuera F.D."/>
            <person name="Simoes-Barbosa A."/>
            <person name="Brown M.T."/>
            <person name="Hayes R.D."/>
            <person name="Mukherjee M."/>
            <person name="Okumura C.Y."/>
            <person name="Schneider R."/>
            <person name="Smith A.J."/>
            <person name="Vanacova S."/>
            <person name="Villalvazo M."/>
            <person name="Haas B.J."/>
            <person name="Pertea M."/>
            <person name="Feldblyum T.V."/>
            <person name="Utterback T.R."/>
            <person name="Shu C.L."/>
            <person name="Osoegawa K."/>
            <person name="de Jong P.J."/>
            <person name="Hrdy I."/>
            <person name="Horvathova L."/>
            <person name="Zubacova Z."/>
            <person name="Dolezal P."/>
            <person name="Malik S.B."/>
            <person name="Logsdon J.M. Jr."/>
            <person name="Henze K."/>
            <person name="Gupta A."/>
            <person name="Wang C.C."/>
            <person name="Dunne R.L."/>
            <person name="Upcroft J.A."/>
            <person name="Upcroft P."/>
            <person name="White O."/>
            <person name="Salzberg S.L."/>
            <person name="Tang P."/>
            <person name="Chiu C.-H."/>
            <person name="Lee Y.-S."/>
            <person name="Embley T.M."/>
            <person name="Coombs G.H."/>
            <person name="Mottram J.C."/>
            <person name="Tachezy J."/>
            <person name="Fraser-Liggett C.M."/>
            <person name="Johnson P.J."/>
        </authorList>
    </citation>
    <scope>NUCLEOTIDE SEQUENCE [LARGE SCALE GENOMIC DNA]</scope>
    <source>
        <strain evidence="2">G3</strain>
    </source>
</reference>
<keyword evidence="1" id="KW-0472">Membrane</keyword>
<proteinExistence type="predicted"/>
<protein>
    <submittedName>
        <fullName evidence="2">Uncharacterized protein</fullName>
    </submittedName>
</protein>
<organism evidence="2 3">
    <name type="scientific">Trichomonas vaginalis (strain ATCC PRA-98 / G3)</name>
    <dbReference type="NCBI Taxonomy" id="412133"/>
    <lineage>
        <taxon>Eukaryota</taxon>
        <taxon>Metamonada</taxon>
        <taxon>Parabasalia</taxon>
        <taxon>Trichomonadida</taxon>
        <taxon>Trichomonadidae</taxon>
        <taxon>Trichomonas</taxon>
    </lineage>
</organism>
<sequence length="305" mass="33772">MFIGNAAYQGSCIYSQSDFYILRSSMYNCEAKKSGTIFSSNFQPSKFNFTLTCIQGCYSTSYCALFRQNSENTTLNGNNATNCYAKERVGGFGIVGSQAIVKYSVIIDSRAKEHVSYLLSDCKSSSFYYSTFFAIQPFASAPGTSVCIGFYSPNSQCSVNHMFYGPLAPTNQVAFSCGPDCSISIANLHTTVSPQEITSTNCYFVNNVDFLVPVQHAYTFKTHAFIGYTEIVNISIYERIFTTSCDVMAIFTMFVSATLMGGLFSVILSNQLESLINSLKYILAEPKKSKKRNPNPRKISSRNIL</sequence>
<dbReference type="AlphaFoldDB" id="A2FIG8"/>
<keyword evidence="1" id="KW-0812">Transmembrane</keyword>
<feature type="transmembrane region" description="Helical" evidence="1">
    <location>
        <begin position="247"/>
        <end position="268"/>
    </location>
</feature>
<dbReference type="InParanoid" id="A2FIG8"/>
<evidence type="ECO:0000313" key="3">
    <source>
        <dbReference type="Proteomes" id="UP000001542"/>
    </source>
</evidence>